<protein>
    <recommendedName>
        <fullName evidence="14">Dol-P-Man:Man(5)GlcNAc(2)-PP-Dol alpha-1,3-mannosyltransferase</fullName>
    </recommendedName>
</protein>
<dbReference type="InterPro" id="IPR024079">
    <property type="entry name" value="MetalloPept_cat_dom_sf"/>
</dbReference>
<dbReference type="GO" id="GO:0046872">
    <property type="term" value="F:metal ion binding"/>
    <property type="evidence" value="ECO:0007669"/>
    <property type="project" value="UniProtKB-KW"/>
</dbReference>
<feature type="transmembrane region" description="Helical" evidence="9">
    <location>
        <begin position="1068"/>
        <end position="1089"/>
    </location>
</feature>
<accession>A0AAD7TXA8</accession>
<keyword evidence="9" id="KW-0812">Transmembrane</keyword>
<keyword evidence="6" id="KW-0862">Zinc</keyword>
<dbReference type="InterPro" id="IPR000718">
    <property type="entry name" value="Peptidase_M13"/>
</dbReference>
<evidence type="ECO:0000256" key="2">
    <source>
        <dbReference type="ARBA" id="ARBA00007357"/>
    </source>
</evidence>
<dbReference type="Gene3D" id="1.10.1380.10">
    <property type="entry name" value="Neutral endopeptidase , domain2"/>
    <property type="match status" value="1"/>
</dbReference>
<evidence type="ECO:0000259" key="10">
    <source>
        <dbReference type="Pfam" id="PF01431"/>
    </source>
</evidence>
<dbReference type="PRINTS" id="PR00786">
    <property type="entry name" value="NEPRILYSIN"/>
</dbReference>
<feature type="transmembrane region" description="Helical" evidence="9">
    <location>
        <begin position="1188"/>
        <end position="1207"/>
    </location>
</feature>
<dbReference type="GO" id="GO:0005886">
    <property type="term" value="C:plasma membrane"/>
    <property type="evidence" value="ECO:0007669"/>
    <property type="project" value="TreeGrafter"/>
</dbReference>
<proteinExistence type="inferred from homology"/>
<evidence type="ECO:0000313" key="13">
    <source>
        <dbReference type="Proteomes" id="UP001215151"/>
    </source>
</evidence>
<dbReference type="GO" id="GO:0000030">
    <property type="term" value="F:mannosyltransferase activity"/>
    <property type="evidence" value="ECO:0007669"/>
    <property type="project" value="InterPro"/>
</dbReference>
<comment type="cofactor">
    <cofactor evidence="1">
        <name>Zn(2+)</name>
        <dbReference type="ChEBI" id="CHEBI:29105"/>
    </cofactor>
</comment>
<keyword evidence="4" id="KW-0479">Metal-binding</keyword>
<dbReference type="PANTHER" id="PTHR11733:SF167">
    <property type="entry name" value="FI17812P1-RELATED"/>
    <property type="match status" value="1"/>
</dbReference>
<sequence>MSLLRSPDVTYPETAPLLQNVSHPDEDPEAQQPSPSYLERVAAVVQEPLSPLTKILLITTLVFLLLSSVFIGLFAGAQHKINTGVGGPTSTVVVTATATTTAKTTATTTAVSTTTVSIPAPSPTSPPEEPVCLSPSCINLASSVISSLDESQDPCENFYDFANGGWLKAHPIPSDKGSFGNFEALAQQNRRLLQQILSQDSSARFDAASALTPSDYDEQILKKLRGLYQSCMNEDELNEIGEKPLKDMADKIRDLFRGDTTVVDDLVHDRDNKKRARLTATVAYLHSRAIDALFAYDIDGDVGNDPNLMTLWISQPELGLPAKVSNGLFVSNHQTEQYLQEYYEEESIVDLYQTVLERLLFTLDDEDEERLEDEADSKPSGLVVHEERLRVWPPWPWPPWGDDGNNDDKPLNRSERAKKHAKEIVEFEKKIANASLDLDVLYQDSIATYNPVPFKNVSEQLPQFDFSTYFSTFAPRNFPSTIILTSTTYLSSLSSILNETDSDTLEAYFISRAGLSYASYLGIDTEAWKATRSLEEVLRGIKKGAVGDRAEYCVARVESAMGFAAGRYFVNETFGGASREKGTKVITDIIESFKESLTHLEWMDKESATAAAEKADAIRVKVGFPLSPDTLDPRSIVNYYSRVKIHEDTFFENMLSARVSDEVRRWLKLGKQRDLEEWEMYPSMVNAYFNPPANEIVFPAGILQPPFFSQDWPGYMSYGSFGQVAAHELTHAFDSAGRLYNQKGKLEQWWTNKTSEGFNERQKCIVDQYSNYTIDDGKGGKINVNGNLTSGENIGDSGIIQAYRAWKAQYDEGVENGTEFLLPGLNYTRDQMFFISFARAWAQNIKPESAVARVRTDPHSPNRYRVEGTVSNMPEFAKAFKCSPKAKSIPSPLLLAHYVIDLAVDRAKSSVPAFMSSSSKSPPGLIHSLWNLALHLLTDPQYFTALAALVVLGDAILTQLIIRFIPYTEIDWETYMYQLELYLKGERDYALISGPTGPIVYPAGHVYVHQLLYTLTDSGMNLWKAQEVYAVLYLTSLALTAAIYKQAGGVPNWVLLLLPLSKRLHSIYVLRLFNDCWAVVGAQAAIFAFGRGWDALGVVLLSSALSVKMCVLLYVPGLLVILFQRRGLLSTAVHMLAFIGIQLLIGLPFLLHYPWSYLKNSYEFSRVFLFKWTVNWRFLGEELFLSRGWANTLLVAHVFVLANFGLLKWCRSNGGVWTVLGRGFRRPTQAPAATLTADYVTTVLCTSNLIGILFARSLHYQFYSWYAMQLPFLAWRTKFPVPVKLALLLAIEYAWNVYPSTSLSSGVLFAANAALVLGIWCGYPEGRAPSLARTSKAE</sequence>
<dbReference type="InterPro" id="IPR018497">
    <property type="entry name" value="Peptidase_M13_C"/>
</dbReference>
<dbReference type="Gene3D" id="3.40.390.10">
    <property type="entry name" value="Collagenase (Catalytic Domain)"/>
    <property type="match status" value="1"/>
</dbReference>
<evidence type="ECO:0000256" key="5">
    <source>
        <dbReference type="ARBA" id="ARBA00022801"/>
    </source>
</evidence>
<dbReference type="SUPFAM" id="SSF55486">
    <property type="entry name" value="Metalloproteases ('zincins'), catalytic domain"/>
    <property type="match status" value="2"/>
</dbReference>
<dbReference type="PANTHER" id="PTHR11733">
    <property type="entry name" value="ZINC METALLOPROTEASE FAMILY M13 NEPRILYSIN-RELATED"/>
    <property type="match status" value="1"/>
</dbReference>
<comment type="caution">
    <text evidence="12">The sequence shown here is derived from an EMBL/GenBank/DDBJ whole genome shotgun (WGS) entry which is preliminary data.</text>
</comment>
<evidence type="ECO:0000256" key="4">
    <source>
        <dbReference type="ARBA" id="ARBA00022723"/>
    </source>
</evidence>
<feature type="transmembrane region" description="Helical" evidence="9">
    <location>
        <begin position="1095"/>
        <end position="1123"/>
    </location>
</feature>
<feature type="transmembrane region" description="Helical" evidence="9">
    <location>
        <begin position="942"/>
        <end position="968"/>
    </location>
</feature>
<evidence type="ECO:0000256" key="6">
    <source>
        <dbReference type="ARBA" id="ARBA00022833"/>
    </source>
</evidence>
<evidence type="ECO:0000256" key="8">
    <source>
        <dbReference type="SAM" id="MobiDB-lite"/>
    </source>
</evidence>
<keyword evidence="3" id="KW-0645">Protease</keyword>
<dbReference type="CDD" id="cd08662">
    <property type="entry name" value="M13"/>
    <property type="match status" value="1"/>
</dbReference>
<dbReference type="GO" id="GO:0004222">
    <property type="term" value="F:metalloendopeptidase activity"/>
    <property type="evidence" value="ECO:0007669"/>
    <property type="project" value="InterPro"/>
</dbReference>
<keyword evidence="9" id="KW-0472">Membrane</keyword>
<organism evidence="12 13">
    <name type="scientific">Trametes cubensis</name>
    <dbReference type="NCBI Taxonomy" id="1111947"/>
    <lineage>
        <taxon>Eukaryota</taxon>
        <taxon>Fungi</taxon>
        <taxon>Dikarya</taxon>
        <taxon>Basidiomycota</taxon>
        <taxon>Agaricomycotina</taxon>
        <taxon>Agaricomycetes</taxon>
        <taxon>Polyporales</taxon>
        <taxon>Polyporaceae</taxon>
        <taxon>Trametes</taxon>
    </lineage>
</organism>
<reference evidence="12" key="1">
    <citation type="submission" date="2022-11" db="EMBL/GenBank/DDBJ databases">
        <title>Genome Sequence of Cubamyces cubensis.</title>
        <authorList>
            <person name="Buettner E."/>
        </authorList>
    </citation>
    <scope>NUCLEOTIDE SEQUENCE</scope>
    <source>
        <strain evidence="12">MPL-01</strain>
    </source>
</reference>
<evidence type="ECO:0000256" key="7">
    <source>
        <dbReference type="ARBA" id="ARBA00023049"/>
    </source>
</evidence>
<name>A0AAD7TXA8_9APHY</name>
<evidence type="ECO:0000259" key="11">
    <source>
        <dbReference type="Pfam" id="PF05649"/>
    </source>
</evidence>
<dbReference type="GO" id="GO:0016485">
    <property type="term" value="P:protein processing"/>
    <property type="evidence" value="ECO:0007669"/>
    <property type="project" value="TreeGrafter"/>
</dbReference>
<feature type="region of interest" description="Disordered" evidence="8">
    <location>
        <begin position="1"/>
        <end position="34"/>
    </location>
</feature>
<evidence type="ECO:0000256" key="3">
    <source>
        <dbReference type="ARBA" id="ARBA00022670"/>
    </source>
</evidence>
<gene>
    <name evidence="12" type="ORF">ONZ51_g3679</name>
</gene>
<dbReference type="EMBL" id="JAPEVG010000065">
    <property type="protein sequence ID" value="KAJ8488269.1"/>
    <property type="molecule type" value="Genomic_DNA"/>
</dbReference>
<dbReference type="Pfam" id="PF05649">
    <property type="entry name" value="Peptidase_M13_N"/>
    <property type="match status" value="1"/>
</dbReference>
<evidence type="ECO:0000256" key="9">
    <source>
        <dbReference type="SAM" id="Phobius"/>
    </source>
</evidence>
<dbReference type="Pfam" id="PF05208">
    <property type="entry name" value="ALG3"/>
    <property type="match status" value="1"/>
</dbReference>
<dbReference type="Pfam" id="PF01431">
    <property type="entry name" value="Peptidase_M13"/>
    <property type="match status" value="1"/>
</dbReference>
<dbReference type="PROSITE" id="PS51885">
    <property type="entry name" value="NEPRILYSIN"/>
    <property type="match status" value="1"/>
</dbReference>
<feature type="transmembrane region" description="Helical" evidence="9">
    <location>
        <begin position="1135"/>
        <end position="1155"/>
    </location>
</feature>
<dbReference type="Proteomes" id="UP001215151">
    <property type="component" value="Unassembled WGS sequence"/>
</dbReference>
<keyword evidence="13" id="KW-1185">Reference proteome</keyword>
<feature type="domain" description="Peptidase M13 C-terminal" evidence="10">
    <location>
        <begin position="686"/>
        <end position="892"/>
    </location>
</feature>
<comment type="similarity">
    <text evidence="2">Belongs to the peptidase M13 family.</text>
</comment>
<feature type="domain" description="Peptidase M13 N-terminal" evidence="11">
    <location>
        <begin position="154"/>
        <end position="625"/>
    </location>
</feature>
<keyword evidence="7" id="KW-0482">Metalloprotease</keyword>
<keyword evidence="9" id="KW-1133">Transmembrane helix</keyword>
<dbReference type="InterPro" id="IPR007873">
    <property type="entry name" value="Glycosyltransferase_ALG3"/>
</dbReference>
<feature type="transmembrane region" description="Helical" evidence="9">
    <location>
        <begin position="55"/>
        <end position="75"/>
    </location>
</feature>
<dbReference type="InterPro" id="IPR008753">
    <property type="entry name" value="Peptidase_M13_N"/>
</dbReference>
<feature type="transmembrane region" description="Helical" evidence="9">
    <location>
        <begin position="1304"/>
        <end position="1323"/>
    </location>
</feature>
<evidence type="ECO:0000313" key="12">
    <source>
        <dbReference type="EMBL" id="KAJ8488269.1"/>
    </source>
</evidence>
<evidence type="ECO:0000256" key="1">
    <source>
        <dbReference type="ARBA" id="ARBA00001947"/>
    </source>
</evidence>
<evidence type="ECO:0008006" key="14">
    <source>
        <dbReference type="Google" id="ProtNLM"/>
    </source>
</evidence>
<dbReference type="InterPro" id="IPR042089">
    <property type="entry name" value="Peptidase_M13_dom_2"/>
</dbReference>
<keyword evidence="5" id="KW-0378">Hydrolase</keyword>